<dbReference type="RefSeq" id="WP_146294453.1">
    <property type="nucleotide sequence ID" value="NZ_CP042326.1"/>
</dbReference>
<accession>A0A5B8NI16</accession>
<evidence type="ECO:0000256" key="2">
    <source>
        <dbReference type="ARBA" id="ARBA00023231"/>
    </source>
</evidence>
<evidence type="ECO:0000313" key="3">
    <source>
        <dbReference type="EMBL" id="QDZ38842.1"/>
    </source>
</evidence>
<dbReference type="GO" id="GO:0009399">
    <property type="term" value="P:nitrogen fixation"/>
    <property type="evidence" value="ECO:0007669"/>
    <property type="project" value="InterPro"/>
</dbReference>
<dbReference type="InterPro" id="IPR007415">
    <property type="entry name" value="Nitrogenase_MoFe_mat_NifZ"/>
</dbReference>
<proteinExistence type="inferred from homology"/>
<sequence>MKLDEVELNREPDFELDSKVKLRKNIRNDGTFPGAEVGETIAKKGEEGYVIGVGTFLQTAYVYSIHFLSTGKVVGCLGKELEQAGG</sequence>
<protein>
    <submittedName>
        <fullName evidence="3">Nitrogen fixation protein NifZ</fullName>
    </submittedName>
</protein>
<dbReference type="AlphaFoldDB" id="A0A5B8NI16"/>
<evidence type="ECO:0000256" key="1">
    <source>
        <dbReference type="ARBA" id="ARBA00008027"/>
    </source>
</evidence>
<evidence type="ECO:0000313" key="4">
    <source>
        <dbReference type="Proteomes" id="UP000318453"/>
    </source>
</evidence>
<comment type="similarity">
    <text evidence="1">Belongs to the NifZ family.</text>
</comment>
<gene>
    <name evidence="3" type="ORF">FRE64_02145</name>
</gene>
<dbReference type="Pfam" id="PF04319">
    <property type="entry name" value="NifZ"/>
    <property type="match status" value="1"/>
</dbReference>
<dbReference type="OrthoDB" id="9801083at2"/>
<dbReference type="KEGG" id="enn:FRE64_02145"/>
<organism evidence="3 4">
    <name type="scientific">Euhalothece natronophila Z-M001</name>
    <dbReference type="NCBI Taxonomy" id="522448"/>
    <lineage>
        <taxon>Bacteria</taxon>
        <taxon>Bacillati</taxon>
        <taxon>Cyanobacteriota</taxon>
        <taxon>Cyanophyceae</taxon>
        <taxon>Oscillatoriophycideae</taxon>
        <taxon>Chroococcales</taxon>
        <taxon>Halothecacae</taxon>
        <taxon>Halothece cluster</taxon>
        <taxon>Euhalothece</taxon>
    </lineage>
</organism>
<keyword evidence="4" id="KW-1185">Reference proteome</keyword>
<reference evidence="3" key="1">
    <citation type="submission" date="2019-08" db="EMBL/GenBank/DDBJ databases">
        <title>Carotenoids and Carotenoid Binding Proteins in the Halophilic Cyanobacterium Euhalothece sp. ZM00.</title>
        <authorList>
            <person name="Cho S.M."/>
            <person name="Song J.Y."/>
            <person name="Park Y.-I."/>
        </authorList>
    </citation>
    <scope>NUCLEOTIDE SEQUENCE [LARGE SCALE GENOMIC DNA]</scope>
    <source>
        <strain evidence="3">Z-M001</strain>
    </source>
</reference>
<name>A0A5B8NI16_9CHRO</name>
<dbReference type="Proteomes" id="UP000318453">
    <property type="component" value="Chromosome"/>
</dbReference>
<keyword evidence="2" id="KW-0535">Nitrogen fixation</keyword>
<dbReference type="EMBL" id="CP042326">
    <property type="protein sequence ID" value="QDZ38842.1"/>
    <property type="molecule type" value="Genomic_DNA"/>
</dbReference>